<organism evidence="1 2">
    <name type="scientific">Novosphingobium anseongense</name>
    <dbReference type="NCBI Taxonomy" id="3133436"/>
    <lineage>
        <taxon>Bacteria</taxon>
        <taxon>Pseudomonadati</taxon>
        <taxon>Pseudomonadota</taxon>
        <taxon>Alphaproteobacteria</taxon>
        <taxon>Sphingomonadales</taxon>
        <taxon>Sphingomonadaceae</taxon>
        <taxon>Novosphingobium</taxon>
    </lineage>
</organism>
<dbReference type="SUPFAM" id="SSF55781">
    <property type="entry name" value="GAF domain-like"/>
    <property type="match status" value="1"/>
</dbReference>
<reference evidence="1 2" key="1">
    <citation type="submission" date="2024-03" db="EMBL/GenBank/DDBJ databases">
        <authorList>
            <person name="Jo J.-H."/>
        </authorList>
    </citation>
    <scope>NUCLEOTIDE SEQUENCE [LARGE SCALE GENOMIC DNA]</scope>
    <source>
        <strain evidence="1 2">PS1R-30</strain>
    </source>
</reference>
<keyword evidence="2" id="KW-1185">Reference proteome</keyword>
<name>A0ABU8RY59_9SPHN</name>
<gene>
    <name evidence="1" type="ORF">WG901_15305</name>
</gene>
<dbReference type="Gene3D" id="3.30.450.40">
    <property type="match status" value="1"/>
</dbReference>
<sequence>MAFARENRFQFVVHRFPDTRLDGGIDWLYVRDPTQRPLEIETSLDPQGSYWMTSMSSPVFDRQERVAFVLSLMGFSGPIAGERVIAVAQELKDACARIGAAAVF</sequence>
<evidence type="ECO:0000313" key="1">
    <source>
        <dbReference type="EMBL" id="MEJ5978017.1"/>
    </source>
</evidence>
<accession>A0ABU8RY59</accession>
<protein>
    <submittedName>
        <fullName evidence="1">Uncharacterized protein</fullName>
    </submittedName>
</protein>
<proteinExistence type="predicted"/>
<comment type="caution">
    <text evidence="1">The sequence shown here is derived from an EMBL/GenBank/DDBJ whole genome shotgun (WGS) entry which is preliminary data.</text>
</comment>
<evidence type="ECO:0000313" key="2">
    <source>
        <dbReference type="Proteomes" id="UP001361239"/>
    </source>
</evidence>
<dbReference type="RefSeq" id="WP_339587961.1">
    <property type="nucleotide sequence ID" value="NZ_JBBHJZ010000003.1"/>
</dbReference>
<dbReference type="Proteomes" id="UP001361239">
    <property type="component" value="Unassembled WGS sequence"/>
</dbReference>
<dbReference type="EMBL" id="JBBHJZ010000003">
    <property type="protein sequence ID" value="MEJ5978017.1"/>
    <property type="molecule type" value="Genomic_DNA"/>
</dbReference>
<dbReference type="InterPro" id="IPR029016">
    <property type="entry name" value="GAF-like_dom_sf"/>
</dbReference>